<evidence type="ECO:0000256" key="5">
    <source>
        <dbReference type="ARBA" id="ARBA00023077"/>
    </source>
</evidence>
<evidence type="ECO:0000256" key="8">
    <source>
        <dbReference type="PROSITE-ProRule" id="PRU01360"/>
    </source>
</evidence>
<evidence type="ECO:0000256" key="2">
    <source>
        <dbReference type="ARBA" id="ARBA00022448"/>
    </source>
</evidence>
<keyword evidence="14" id="KW-1185">Reference proteome</keyword>
<keyword evidence="2 8" id="KW-0813">Transport</keyword>
<accession>A0ABW3K7J4</accession>
<evidence type="ECO:0000256" key="9">
    <source>
        <dbReference type="RuleBase" id="RU003357"/>
    </source>
</evidence>
<keyword evidence="10" id="KW-0732">Signal</keyword>
<reference evidence="14" key="1">
    <citation type="journal article" date="2019" name="Int. J. Syst. Evol. Microbiol.">
        <title>The Global Catalogue of Microorganisms (GCM) 10K type strain sequencing project: providing services to taxonomists for standard genome sequencing and annotation.</title>
        <authorList>
            <consortium name="The Broad Institute Genomics Platform"/>
            <consortium name="The Broad Institute Genome Sequencing Center for Infectious Disease"/>
            <person name="Wu L."/>
            <person name="Ma J."/>
        </authorList>
    </citation>
    <scope>NUCLEOTIDE SEQUENCE [LARGE SCALE GENOMIC DNA]</scope>
    <source>
        <strain evidence="14">CCUG 58938</strain>
    </source>
</reference>
<sequence length="1012" mass="111727">MLTYFKTPHLLLMCLWLAFTTTAFAQTTVSGRVVSSEDQTGLPGVSIIVKGTSSGTTTNADGDYTLAIPNGDAILVFSFVGFRNQEVLVGSNTTVNVSLETDIQSLQEVVVVGYGEQKKANLTGAVASVNVNDVKSIPVSNTASLFQGRMPGVTVSNFSGQPGNDDPQIRIRGIGTFNSGAEPLVIVDGIQSQINQVPVADIESISVLKDAASAAIYGVRAANGVIIITTKRGKEGQARINLNSNVAFQSPIMKPDFLDSWDWATIRNEWNVATGGTPTYTAEQIQAMRDGSDPDHFANTDWWDETFRTGIMQTYDASISGGSQNVKYMVSAQYMDQLGVLKGTDANRTSVRANIDIDASKKLKVGLNLYGYDRKYNEPSLNSASSNDDNSIVYSIRRFTQPTIPVRYANGEFGFVDGAEPTRVGFRNTVWAATTGFSETQESRLEGKLFASYEFTEGLKFKTSVGAINVSGVNSRFVPTYKQLNPEGVVISQNVNNNLSNTNTTFKRQLLENILTYDKTIGQHAINVLLGHTAQYERNDYMYAYRQNFPNNNLHELDAGSQNPQVAGNAYEVALQSFFGRVNYIYNDKYLFEANMRYDGSSRMPKSERYGLFPSVSAGWVISSESFLADNNVISFMKLRASWGQLGNQEIGNYAYTQNFATGNNYLIGGIVSGGVAINDLANENITWEKTTITDIGLDMNFLNDRLQITADYFNKKSSDILIRLPIPGTLGVNNGPYQNVAAVDNKGWELNIAYQDRKGDLGYSASVNFSQVKNEITDIAGLENWISGNTINVVGQPIGAYYGYVADGYYTEEELANAPTQFGTLRAGDIKYKDISGPNGIPDGKITADYDRQIIGEPFPKLSYAFNLGADYKGFDLSLFFQGVSGIERFYWYNTENVGQFTSSVLDHWTPTNTDAAYPRFGNNSNNFAMSSFWLRDASYLRLKNVQLGYTFPKAWTERLSMQNLRLYFTGTNLVTFTDVEEFDPERPTGDERNRAYPGLKSYSFGLNITF</sequence>
<dbReference type="Gene3D" id="2.60.40.1120">
    <property type="entry name" value="Carboxypeptidase-like, regulatory domain"/>
    <property type="match status" value="1"/>
</dbReference>
<feature type="signal peptide" evidence="10">
    <location>
        <begin position="1"/>
        <end position="25"/>
    </location>
</feature>
<dbReference type="InterPro" id="IPR037066">
    <property type="entry name" value="Plug_dom_sf"/>
</dbReference>
<evidence type="ECO:0000256" key="1">
    <source>
        <dbReference type="ARBA" id="ARBA00004571"/>
    </source>
</evidence>
<dbReference type="SUPFAM" id="SSF56935">
    <property type="entry name" value="Porins"/>
    <property type="match status" value="1"/>
</dbReference>
<keyword evidence="5 9" id="KW-0798">TonB box</keyword>
<evidence type="ECO:0000259" key="11">
    <source>
        <dbReference type="Pfam" id="PF00593"/>
    </source>
</evidence>
<keyword evidence="6 8" id="KW-0472">Membrane</keyword>
<keyword evidence="3 8" id="KW-1134">Transmembrane beta strand</keyword>
<dbReference type="NCBIfam" id="TIGR04057">
    <property type="entry name" value="SusC_RagA_signa"/>
    <property type="match status" value="1"/>
</dbReference>
<evidence type="ECO:0000256" key="3">
    <source>
        <dbReference type="ARBA" id="ARBA00022452"/>
    </source>
</evidence>
<evidence type="ECO:0000256" key="6">
    <source>
        <dbReference type="ARBA" id="ARBA00023136"/>
    </source>
</evidence>
<comment type="subcellular location">
    <subcellularLocation>
        <location evidence="1 8">Cell outer membrane</location>
        <topology evidence="1 8">Multi-pass membrane protein</topology>
    </subcellularLocation>
</comment>
<gene>
    <name evidence="13" type="ORF">ACFQ21_20050</name>
</gene>
<dbReference type="SUPFAM" id="SSF49464">
    <property type="entry name" value="Carboxypeptidase regulatory domain-like"/>
    <property type="match status" value="1"/>
</dbReference>
<dbReference type="Pfam" id="PF13715">
    <property type="entry name" value="CarbopepD_reg_2"/>
    <property type="match status" value="1"/>
</dbReference>
<evidence type="ECO:0000256" key="7">
    <source>
        <dbReference type="ARBA" id="ARBA00023237"/>
    </source>
</evidence>
<feature type="domain" description="TonB-dependent receptor plug" evidence="12">
    <location>
        <begin position="119"/>
        <end position="225"/>
    </location>
</feature>
<dbReference type="InterPro" id="IPR012910">
    <property type="entry name" value="Plug_dom"/>
</dbReference>
<evidence type="ECO:0000313" key="14">
    <source>
        <dbReference type="Proteomes" id="UP001597112"/>
    </source>
</evidence>
<feature type="domain" description="TonB-dependent receptor-like beta-barrel" evidence="11">
    <location>
        <begin position="418"/>
        <end position="966"/>
    </location>
</feature>
<comment type="similarity">
    <text evidence="8 9">Belongs to the TonB-dependent receptor family.</text>
</comment>
<evidence type="ECO:0000256" key="4">
    <source>
        <dbReference type="ARBA" id="ARBA00022692"/>
    </source>
</evidence>
<dbReference type="InterPro" id="IPR036942">
    <property type="entry name" value="Beta-barrel_TonB_sf"/>
</dbReference>
<name>A0ABW3K7J4_9BACT</name>
<dbReference type="Gene3D" id="2.170.130.10">
    <property type="entry name" value="TonB-dependent receptor, plug domain"/>
    <property type="match status" value="1"/>
</dbReference>
<dbReference type="EMBL" id="JBHTKA010000007">
    <property type="protein sequence ID" value="MFD1001634.1"/>
    <property type="molecule type" value="Genomic_DNA"/>
</dbReference>
<dbReference type="NCBIfam" id="TIGR04056">
    <property type="entry name" value="OMP_RagA_SusC"/>
    <property type="match status" value="1"/>
</dbReference>
<dbReference type="RefSeq" id="WP_377581725.1">
    <property type="nucleotide sequence ID" value="NZ_JBHTKA010000007.1"/>
</dbReference>
<dbReference type="Pfam" id="PF07715">
    <property type="entry name" value="Plug"/>
    <property type="match status" value="1"/>
</dbReference>
<dbReference type="InterPro" id="IPR023997">
    <property type="entry name" value="TonB-dep_OMP_SusC/RagA_CS"/>
</dbReference>
<dbReference type="InterPro" id="IPR008969">
    <property type="entry name" value="CarboxyPept-like_regulatory"/>
</dbReference>
<keyword evidence="7 8" id="KW-0998">Cell outer membrane</keyword>
<dbReference type="Gene3D" id="2.40.170.20">
    <property type="entry name" value="TonB-dependent receptor, beta-barrel domain"/>
    <property type="match status" value="1"/>
</dbReference>
<keyword evidence="4 8" id="KW-0812">Transmembrane</keyword>
<dbReference type="InterPro" id="IPR000531">
    <property type="entry name" value="Beta-barrel_TonB"/>
</dbReference>
<feature type="chain" id="PRO_5047541152" evidence="10">
    <location>
        <begin position="26"/>
        <end position="1012"/>
    </location>
</feature>
<comment type="caution">
    <text evidence="13">The sequence shown here is derived from an EMBL/GenBank/DDBJ whole genome shotgun (WGS) entry which is preliminary data.</text>
</comment>
<dbReference type="InterPro" id="IPR039426">
    <property type="entry name" value="TonB-dep_rcpt-like"/>
</dbReference>
<evidence type="ECO:0000313" key="13">
    <source>
        <dbReference type="EMBL" id="MFD1001634.1"/>
    </source>
</evidence>
<dbReference type="InterPro" id="IPR023996">
    <property type="entry name" value="TonB-dep_OMP_SusC/RagA"/>
</dbReference>
<evidence type="ECO:0000259" key="12">
    <source>
        <dbReference type="Pfam" id="PF07715"/>
    </source>
</evidence>
<protein>
    <submittedName>
        <fullName evidence="13">SusC/RagA family TonB-linked outer membrane protein</fullName>
    </submittedName>
</protein>
<proteinExistence type="inferred from homology"/>
<dbReference type="Pfam" id="PF00593">
    <property type="entry name" value="TonB_dep_Rec_b-barrel"/>
    <property type="match status" value="1"/>
</dbReference>
<dbReference type="Proteomes" id="UP001597112">
    <property type="component" value="Unassembled WGS sequence"/>
</dbReference>
<dbReference type="PROSITE" id="PS52016">
    <property type="entry name" value="TONB_DEPENDENT_REC_3"/>
    <property type="match status" value="1"/>
</dbReference>
<evidence type="ECO:0000256" key="10">
    <source>
        <dbReference type="SAM" id="SignalP"/>
    </source>
</evidence>
<organism evidence="13 14">
    <name type="scientific">Ohtaekwangia kribbensis</name>
    <dbReference type="NCBI Taxonomy" id="688913"/>
    <lineage>
        <taxon>Bacteria</taxon>
        <taxon>Pseudomonadati</taxon>
        <taxon>Bacteroidota</taxon>
        <taxon>Cytophagia</taxon>
        <taxon>Cytophagales</taxon>
        <taxon>Fulvivirgaceae</taxon>
        <taxon>Ohtaekwangia</taxon>
    </lineage>
</organism>